<sequence>MKKFFNFLGLSAVLFLTACAKVPIASQEEMVNAKQFKAPPKNKSALYVYRENHFGGYTLRKAISIDGKEIGSLVRGTFLYTLLPPGQHRISTYSEFGRNHLDLSMKEGKNYFVKQELKMGVFFAGAKLTEVSENQGKQDISQLKMTTIRQFKKRDF</sequence>
<accession>A0A1V3JE26</accession>
<dbReference type="Pfam" id="PF11008">
    <property type="entry name" value="DUF2846"/>
    <property type="match status" value="1"/>
</dbReference>
<dbReference type="RefSeq" id="WP_077551305.1">
    <property type="nucleotide sequence ID" value="NZ_MLHO01000044.1"/>
</dbReference>
<dbReference type="EMBL" id="MLHO01000044">
    <property type="protein sequence ID" value="OOF54874.1"/>
    <property type="molecule type" value="Genomic_DNA"/>
</dbReference>
<feature type="chain" id="PRO_5012460321" description="DUF2846 domain-containing protein" evidence="1">
    <location>
        <begin position="21"/>
        <end position="156"/>
    </location>
</feature>
<dbReference type="Proteomes" id="UP000188541">
    <property type="component" value="Unassembled WGS sequence"/>
</dbReference>
<gene>
    <name evidence="3" type="ORF">BKK55_08145</name>
</gene>
<dbReference type="PIRSF" id="PIRSF012335">
    <property type="entry name" value="UCP012335"/>
    <property type="match status" value="1"/>
</dbReference>
<dbReference type="InterPro" id="IPR016596">
    <property type="entry name" value="UCP012335"/>
</dbReference>
<comment type="caution">
    <text evidence="3">The sequence shown here is derived from an EMBL/GenBank/DDBJ whole genome shotgun (WGS) entry which is preliminary data.</text>
</comment>
<evidence type="ECO:0000256" key="1">
    <source>
        <dbReference type="SAM" id="SignalP"/>
    </source>
</evidence>
<dbReference type="OrthoDB" id="7375569at2"/>
<feature type="domain" description="DUF2846" evidence="2">
    <location>
        <begin position="41"/>
        <end position="124"/>
    </location>
</feature>
<evidence type="ECO:0000313" key="3">
    <source>
        <dbReference type="EMBL" id="OOF54874.1"/>
    </source>
</evidence>
<protein>
    <recommendedName>
        <fullName evidence="2">DUF2846 domain-containing protein</fullName>
    </recommendedName>
</protein>
<keyword evidence="1" id="KW-0732">Signal</keyword>
<keyword evidence="4" id="KW-1185">Reference proteome</keyword>
<name>A0A1V3JE26_9PAST</name>
<dbReference type="AlphaFoldDB" id="A0A1V3JE26"/>
<dbReference type="STRING" id="1908266.BKK55_08145"/>
<dbReference type="PROSITE" id="PS51257">
    <property type="entry name" value="PROKAR_LIPOPROTEIN"/>
    <property type="match status" value="1"/>
</dbReference>
<feature type="signal peptide" evidence="1">
    <location>
        <begin position="1"/>
        <end position="20"/>
    </location>
</feature>
<evidence type="ECO:0000313" key="4">
    <source>
        <dbReference type="Proteomes" id="UP000188541"/>
    </source>
</evidence>
<evidence type="ECO:0000259" key="2">
    <source>
        <dbReference type="Pfam" id="PF11008"/>
    </source>
</evidence>
<reference evidence="3 4" key="1">
    <citation type="submission" date="2016-10" db="EMBL/GenBank/DDBJ databases">
        <title>Rodentibacter gen. nov. and new species.</title>
        <authorList>
            <person name="Christensen H."/>
        </authorList>
    </citation>
    <scope>NUCLEOTIDE SEQUENCE [LARGE SCALE GENOMIC DNA]</scope>
    <source>
        <strain evidence="3 4">1996246016</strain>
    </source>
</reference>
<proteinExistence type="predicted"/>
<dbReference type="InterPro" id="IPR022548">
    <property type="entry name" value="DUF2846"/>
</dbReference>
<organism evidence="3 4">
    <name type="scientific">Rodentibacter genomosp. 2</name>
    <dbReference type="NCBI Taxonomy" id="1908266"/>
    <lineage>
        <taxon>Bacteria</taxon>
        <taxon>Pseudomonadati</taxon>
        <taxon>Pseudomonadota</taxon>
        <taxon>Gammaproteobacteria</taxon>
        <taxon>Pasteurellales</taxon>
        <taxon>Pasteurellaceae</taxon>
        <taxon>Rodentibacter</taxon>
    </lineage>
</organism>